<dbReference type="PANTHER" id="PTHR30026">
    <property type="entry name" value="OUTER MEMBRANE PROTEIN TOLC"/>
    <property type="match status" value="1"/>
</dbReference>
<gene>
    <name evidence="9" type="ORF">SAMN06265218_112100</name>
</gene>
<dbReference type="PANTHER" id="PTHR30026:SF20">
    <property type="entry name" value="OUTER MEMBRANE PROTEIN TOLC"/>
    <property type="match status" value="1"/>
</dbReference>
<evidence type="ECO:0000313" key="10">
    <source>
        <dbReference type="Proteomes" id="UP000317593"/>
    </source>
</evidence>
<keyword evidence="10" id="KW-1185">Reference proteome</keyword>
<dbReference type="InterPro" id="IPR003423">
    <property type="entry name" value="OMP_efflux"/>
</dbReference>
<dbReference type="GO" id="GO:0009279">
    <property type="term" value="C:cell outer membrane"/>
    <property type="evidence" value="ECO:0007669"/>
    <property type="project" value="UniProtKB-SubCell"/>
</dbReference>
<dbReference type="SUPFAM" id="SSF56954">
    <property type="entry name" value="Outer membrane efflux proteins (OEP)"/>
    <property type="match status" value="1"/>
</dbReference>
<evidence type="ECO:0000256" key="6">
    <source>
        <dbReference type="ARBA" id="ARBA00023136"/>
    </source>
</evidence>
<evidence type="ECO:0000256" key="5">
    <source>
        <dbReference type="ARBA" id="ARBA00022692"/>
    </source>
</evidence>
<reference evidence="9 10" key="1">
    <citation type="submission" date="2017-05" db="EMBL/GenBank/DDBJ databases">
        <authorList>
            <person name="Varghese N."/>
            <person name="Submissions S."/>
        </authorList>
    </citation>
    <scope>NUCLEOTIDE SEQUENCE [LARGE SCALE GENOMIC DNA]</scope>
    <source>
        <strain evidence="9 10">DSM 21194</strain>
    </source>
</reference>
<dbReference type="Pfam" id="PF02321">
    <property type="entry name" value="OEP"/>
    <property type="match status" value="1"/>
</dbReference>
<feature type="coiled-coil region" evidence="8">
    <location>
        <begin position="309"/>
        <end position="358"/>
    </location>
</feature>
<dbReference type="AlphaFoldDB" id="A0A521E1J6"/>
<dbReference type="InterPro" id="IPR051906">
    <property type="entry name" value="TolC-like"/>
</dbReference>
<evidence type="ECO:0000256" key="8">
    <source>
        <dbReference type="SAM" id="Coils"/>
    </source>
</evidence>
<proteinExistence type="inferred from homology"/>
<evidence type="ECO:0000256" key="1">
    <source>
        <dbReference type="ARBA" id="ARBA00004442"/>
    </source>
</evidence>
<keyword evidence="5" id="KW-0812">Transmembrane</keyword>
<dbReference type="EMBL" id="FXTH01000012">
    <property type="protein sequence ID" value="SMO77181.1"/>
    <property type="molecule type" value="Genomic_DNA"/>
</dbReference>
<evidence type="ECO:0000256" key="3">
    <source>
        <dbReference type="ARBA" id="ARBA00022448"/>
    </source>
</evidence>
<dbReference type="GO" id="GO:1990281">
    <property type="term" value="C:efflux pump complex"/>
    <property type="evidence" value="ECO:0007669"/>
    <property type="project" value="TreeGrafter"/>
</dbReference>
<name>A0A521E1J6_9BACT</name>
<evidence type="ECO:0000313" key="9">
    <source>
        <dbReference type="EMBL" id="SMO77181.1"/>
    </source>
</evidence>
<evidence type="ECO:0000256" key="7">
    <source>
        <dbReference type="ARBA" id="ARBA00023237"/>
    </source>
</evidence>
<sequence length="421" mass="47514">MNSLAVLLIALFPVAGPAETDSISLNYCYQRAYEDYPTARNIELQEEITRLNVAIAHTAYFPDVSINGRMSYQSEVAEIAVGGGGASVSKDQYEASLDVTQTIFNGGVTGIRKDLQRARGRQQVEATKIELHQIRSQIDQVYFGILLSQQQARTIRLLIQNLEKQLAMVRSQVDNGVLLPSQQYILKAELIKARQDSVENRSNITAGYRVLSDLIGEEVPEETGLVLPAVPADYRSLQSQRAEYALFSSRKETLEQQLRLAKTAKVPAVSAFGTAAYGRPGYNFLNDDFHSYYIAGFRIRWNIRDVLNMGREQQALQIEQQKIEQEEQAFTRQVNASLDRLEERIFAIKENMKRDREIINLRSRVVDESGSQLKNGVITATEYVTELNEANRARLSLFINKVRLAQAQNDYLTTLGIPIQE</sequence>
<keyword evidence="8" id="KW-0175">Coiled coil</keyword>
<dbReference type="OrthoDB" id="976750at2"/>
<protein>
    <submittedName>
        <fullName evidence="9">Outer membrane protein TolC</fullName>
    </submittedName>
</protein>
<evidence type="ECO:0000256" key="2">
    <source>
        <dbReference type="ARBA" id="ARBA00007613"/>
    </source>
</evidence>
<evidence type="ECO:0000256" key="4">
    <source>
        <dbReference type="ARBA" id="ARBA00022452"/>
    </source>
</evidence>
<accession>A0A521E1J6</accession>
<keyword evidence="3" id="KW-0813">Transport</keyword>
<keyword evidence="4" id="KW-1134">Transmembrane beta strand</keyword>
<comment type="similarity">
    <text evidence="2">Belongs to the outer membrane factor (OMF) (TC 1.B.17) family.</text>
</comment>
<dbReference type="Proteomes" id="UP000317593">
    <property type="component" value="Unassembled WGS sequence"/>
</dbReference>
<keyword evidence="6" id="KW-0472">Membrane</keyword>
<dbReference type="GO" id="GO:0015562">
    <property type="term" value="F:efflux transmembrane transporter activity"/>
    <property type="evidence" value="ECO:0007669"/>
    <property type="project" value="InterPro"/>
</dbReference>
<dbReference type="RefSeq" id="WP_142715138.1">
    <property type="nucleotide sequence ID" value="NZ_FXTH01000012.1"/>
</dbReference>
<comment type="subcellular location">
    <subcellularLocation>
        <location evidence="1">Cell outer membrane</location>
    </subcellularLocation>
</comment>
<dbReference type="GO" id="GO:0015288">
    <property type="term" value="F:porin activity"/>
    <property type="evidence" value="ECO:0007669"/>
    <property type="project" value="TreeGrafter"/>
</dbReference>
<dbReference type="Gene3D" id="1.20.1600.10">
    <property type="entry name" value="Outer membrane efflux proteins (OEP)"/>
    <property type="match status" value="1"/>
</dbReference>
<keyword evidence="7" id="KW-0998">Cell outer membrane</keyword>
<organism evidence="9 10">
    <name type="scientific">Fodinibius sediminis</name>
    <dbReference type="NCBI Taxonomy" id="1214077"/>
    <lineage>
        <taxon>Bacteria</taxon>
        <taxon>Pseudomonadati</taxon>
        <taxon>Balneolota</taxon>
        <taxon>Balneolia</taxon>
        <taxon>Balneolales</taxon>
        <taxon>Balneolaceae</taxon>
        <taxon>Fodinibius</taxon>
    </lineage>
</organism>